<protein>
    <submittedName>
        <fullName evidence="2">Uncharacterized protein</fullName>
    </submittedName>
</protein>
<proteinExistence type="predicted"/>
<feature type="transmembrane region" description="Helical" evidence="1">
    <location>
        <begin position="29"/>
        <end position="48"/>
    </location>
</feature>
<sequence length="138" mass="14927">MSAFMILPLAVIFAVCALALTKGAPSERFGAVIVLVTTVAVELIHLLAPQKSQSLMLLGVDGLVAVGFLVIALRYASLWLGAAMLFQAVQFSLHAYYLVTQQPLDRNYKTINNIDTAGVLLCILIGTLVTWRRRAPGK</sequence>
<dbReference type="RefSeq" id="WP_013077882.1">
    <property type="nucleotide sequence ID" value="NZ_CP027850.1"/>
</dbReference>
<organism evidence="2 3">
    <name type="scientific">Caulobacter segnis</name>
    <dbReference type="NCBI Taxonomy" id="88688"/>
    <lineage>
        <taxon>Bacteria</taxon>
        <taxon>Pseudomonadati</taxon>
        <taxon>Pseudomonadota</taxon>
        <taxon>Alphaproteobacteria</taxon>
        <taxon>Caulobacterales</taxon>
        <taxon>Caulobacteraceae</taxon>
        <taxon>Caulobacter</taxon>
    </lineage>
</organism>
<keyword evidence="3" id="KW-1185">Reference proteome</keyword>
<name>A0ABM6TD47_9CAUL</name>
<feature type="transmembrane region" description="Helical" evidence="1">
    <location>
        <begin position="55"/>
        <end position="73"/>
    </location>
</feature>
<dbReference type="Proteomes" id="UP000240527">
    <property type="component" value="Chromosome"/>
</dbReference>
<keyword evidence="1" id="KW-0472">Membrane</keyword>
<evidence type="ECO:0000313" key="3">
    <source>
        <dbReference type="Proteomes" id="UP000240527"/>
    </source>
</evidence>
<feature type="transmembrane region" description="Helical" evidence="1">
    <location>
        <begin position="79"/>
        <end position="99"/>
    </location>
</feature>
<keyword evidence="1" id="KW-0812">Transmembrane</keyword>
<dbReference type="EMBL" id="CP027850">
    <property type="protein sequence ID" value="AVQ01027.1"/>
    <property type="molecule type" value="Genomic_DNA"/>
</dbReference>
<evidence type="ECO:0000256" key="1">
    <source>
        <dbReference type="SAM" id="Phobius"/>
    </source>
</evidence>
<keyword evidence="1" id="KW-1133">Transmembrane helix</keyword>
<gene>
    <name evidence="2" type="ORF">B7G68_03585</name>
</gene>
<evidence type="ECO:0000313" key="2">
    <source>
        <dbReference type="EMBL" id="AVQ01027.1"/>
    </source>
</evidence>
<feature type="transmembrane region" description="Helical" evidence="1">
    <location>
        <begin position="111"/>
        <end position="131"/>
    </location>
</feature>
<reference evidence="2 3" key="1">
    <citation type="journal article" date="2015" name="Biotechnol. Bioeng.">
        <title>Genome sequence and phenotypic characterization of Caulobacter segnis.</title>
        <authorList>
            <person name="Patel S."/>
            <person name="Fletcher B."/>
            <person name="Scott D.C."/>
            <person name="Ely B."/>
        </authorList>
    </citation>
    <scope>NUCLEOTIDE SEQUENCE [LARGE SCALE GENOMIC DNA]</scope>
    <source>
        <strain evidence="2 3">TK0059</strain>
    </source>
</reference>
<accession>A0ABM6TD47</accession>